<keyword evidence="3" id="KW-1185">Reference proteome</keyword>
<accession>A0A7J8C2H4</accession>
<evidence type="ECO:0000313" key="3">
    <source>
        <dbReference type="Proteomes" id="UP000593571"/>
    </source>
</evidence>
<reference evidence="2 3" key="1">
    <citation type="journal article" date="2020" name="Nature">
        <title>Six reference-quality genomes reveal evolution of bat adaptations.</title>
        <authorList>
            <person name="Jebb D."/>
            <person name="Huang Z."/>
            <person name="Pippel M."/>
            <person name="Hughes G.M."/>
            <person name="Lavrichenko K."/>
            <person name="Devanna P."/>
            <person name="Winkler S."/>
            <person name="Jermiin L.S."/>
            <person name="Skirmuntt E.C."/>
            <person name="Katzourakis A."/>
            <person name="Burkitt-Gray L."/>
            <person name="Ray D.A."/>
            <person name="Sullivan K.A.M."/>
            <person name="Roscito J.G."/>
            <person name="Kirilenko B.M."/>
            <person name="Davalos L.M."/>
            <person name="Corthals A.P."/>
            <person name="Power M.L."/>
            <person name="Jones G."/>
            <person name="Ransome R.D."/>
            <person name="Dechmann D.K.N."/>
            <person name="Locatelli A.G."/>
            <person name="Puechmaille S.J."/>
            <person name="Fedrigo O."/>
            <person name="Jarvis E.D."/>
            <person name="Hiller M."/>
            <person name="Vernes S.C."/>
            <person name="Myers E.W."/>
            <person name="Teeling E.C."/>
        </authorList>
    </citation>
    <scope>NUCLEOTIDE SEQUENCE [LARGE SCALE GENOMIC DNA]</scope>
    <source>
        <strain evidence="2">MRouAeg1</strain>
        <tissue evidence="2">Muscle</tissue>
    </source>
</reference>
<feature type="signal peptide" evidence="1">
    <location>
        <begin position="1"/>
        <end position="24"/>
    </location>
</feature>
<gene>
    <name evidence="2" type="ORF">HJG63_009371</name>
</gene>
<comment type="caution">
    <text evidence="2">The sequence shown here is derived from an EMBL/GenBank/DDBJ whole genome shotgun (WGS) entry which is preliminary data.</text>
</comment>
<dbReference type="Proteomes" id="UP000593571">
    <property type="component" value="Unassembled WGS sequence"/>
</dbReference>
<dbReference type="EMBL" id="JACASE010000015">
    <property type="protein sequence ID" value="KAF6405056.1"/>
    <property type="molecule type" value="Genomic_DNA"/>
</dbReference>
<dbReference type="AlphaFoldDB" id="A0A7J8C2H4"/>
<evidence type="ECO:0008006" key="4">
    <source>
        <dbReference type="Google" id="ProtNLM"/>
    </source>
</evidence>
<evidence type="ECO:0000313" key="2">
    <source>
        <dbReference type="EMBL" id="KAF6405056.1"/>
    </source>
</evidence>
<feature type="chain" id="PRO_5029758533" description="Secreted protein" evidence="1">
    <location>
        <begin position="25"/>
        <end position="127"/>
    </location>
</feature>
<organism evidence="2 3">
    <name type="scientific">Rousettus aegyptiacus</name>
    <name type="common">Egyptian fruit bat</name>
    <name type="synonym">Pteropus aegyptiacus</name>
    <dbReference type="NCBI Taxonomy" id="9407"/>
    <lineage>
        <taxon>Eukaryota</taxon>
        <taxon>Metazoa</taxon>
        <taxon>Chordata</taxon>
        <taxon>Craniata</taxon>
        <taxon>Vertebrata</taxon>
        <taxon>Euteleostomi</taxon>
        <taxon>Mammalia</taxon>
        <taxon>Eutheria</taxon>
        <taxon>Laurasiatheria</taxon>
        <taxon>Chiroptera</taxon>
        <taxon>Yinpterochiroptera</taxon>
        <taxon>Pteropodoidea</taxon>
        <taxon>Pteropodidae</taxon>
        <taxon>Rousettinae</taxon>
        <taxon>Rousettus</taxon>
    </lineage>
</organism>
<proteinExistence type="predicted"/>
<evidence type="ECO:0000256" key="1">
    <source>
        <dbReference type="SAM" id="SignalP"/>
    </source>
</evidence>
<sequence length="127" mass="13874">MGDGPACSALVDVAALSLASLVLARAWRNLKCFHVVFKASFCSCRAPPIPSEEAELPEEAGSLFPGPHHGSPEARGWPVWSPVVRHGPAGFFPRILYSAFPSWRGYEAARGCQTEQIHDSRVNLNFR</sequence>
<protein>
    <recommendedName>
        <fullName evidence="4">Secreted protein</fullName>
    </recommendedName>
</protein>
<keyword evidence="1" id="KW-0732">Signal</keyword>
<name>A0A7J8C2H4_ROUAE</name>